<evidence type="ECO:0000313" key="3">
    <source>
        <dbReference type="Proteomes" id="UP000824261"/>
    </source>
</evidence>
<feature type="signal peptide" evidence="1">
    <location>
        <begin position="1"/>
        <end position="24"/>
    </location>
</feature>
<comment type="caution">
    <text evidence="2">The sequence shown here is derived from an EMBL/GenBank/DDBJ whole genome shotgun (WGS) entry which is preliminary data.</text>
</comment>
<feature type="chain" id="PRO_5039138661" description="Periplasmic nitrate reductase, electron transfer subunit" evidence="1">
    <location>
        <begin position="25"/>
        <end position="121"/>
    </location>
</feature>
<sequence>MKRLAVIGAAVLMVGTLAILPACGTSTGIPTEKAASTTQTTANTEAMEGVVGMPPLQPADHADRAQDPADRCYGCHGAGSLANPQLADATIMPEDHYVDGTFDSRAIVPAREQCITCHPVA</sequence>
<dbReference type="SUPFAM" id="SSF48695">
    <property type="entry name" value="Multiheme cytochromes"/>
    <property type="match status" value="1"/>
</dbReference>
<proteinExistence type="predicted"/>
<dbReference type="InterPro" id="IPR036280">
    <property type="entry name" value="Multihaem_cyt_sf"/>
</dbReference>
<accession>A0A9D1A2A4</accession>
<dbReference type="AlphaFoldDB" id="A0A9D1A2A4"/>
<evidence type="ECO:0000256" key="1">
    <source>
        <dbReference type="SAM" id="SignalP"/>
    </source>
</evidence>
<reference evidence="2" key="1">
    <citation type="submission" date="2020-10" db="EMBL/GenBank/DDBJ databases">
        <authorList>
            <person name="Gilroy R."/>
        </authorList>
    </citation>
    <scope>NUCLEOTIDE SEQUENCE</scope>
    <source>
        <strain evidence="2">ChiGjej1B1-2707</strain>
    </source>
</reference>
<reference evidence="2" key="2">
    <citation type="journal article" date="2021" name="PeerJ">
        <title>Extensive microbial diversity within the chicken gut microbiome revealed by metagenomics and culture.</title>
        <authorList>
            <person name="Gilroy R."/>
            <person name="Ravi A."/>
            <person name="Getino M."/>
            <person name="Pursley I."/>
            <person name="Horton D.L."/>
            <person name="Alikhan N.F."/>
            <person name="Baker D."/>
            <person name="Gharbi K."/>
            <person name="Hall N."/>
            <person name="Watson M."/>
            <person name="Adriaenssens E.M."/>
            <person name="Foster-Nyarko E."/>
            <person name="Jarju S."/>
            <person name="Secka A."/>
            <person name="Antonio M."/>
            <person name="Oren A."/>
            <person name="Chaudhuri R.R."/>
            <person name="La Ragione R."/>
            <person name="Hildebrand F."/>
            <person name="Pallen M.J."/>
        </authorList>
    </citation>
    <scope>NUCLEOTIDE SEQUENCE</scope>
    <source>
        <strain evidence="2">ChiGjej1B1-2707</strain>
    </source>
</reference>
<evidence type="ECO:0000313" key="2">
    <source>
        <dbReference type="EMBL" id="HIR01768.1"/>
    </source>
</evidence>
<organism evidence="2 3">
    <name type="scientific">Candidatus Aveggerthella stercoripullorum</name>
    <dbReference type="NCBI Taxonomy" id="2840688"/>
    <lineage>
        <taxon>Bacteria</taxon>
        <taxon>Bacillati</taxon>
        <taxon>Actinomycetota</taxon>
        <taxon>Coriobacteriia</taxon>
        <taxon>Eggerthellales</taxon>
        <taxon>Eggerthellaceae</taxon>
        <taxon>Eggerthellaceae incertae sedis</taxon>
        <taxon>Candidatus Aveggerthella</taxon>
    </lineage>
</organism>
<keyword evidence="1" id="KW-0732">Signal</keyword>
<dbReference type="Gene3D" id="1.10.1130.10">
    <property type="entry name" value="Flavocytochrome C3, Chain A"/>
    <property type="match status" value="1"/>
</dbReference>
<protein>
    <recommendedName>
        <fullName evidence="4">Periplasmic nitrate reductase, electron transfer subunit</fullName>
    </recommendedName>
</protein>
<name>A0A9D1A2A4_9ACTN</name>
<gene>
    <name evidence="2" type="ORF">IAA69_05845</name>
</gene>
<evidence type="ECO:0008006" key="4">
    <source>
        <dbReference type="Google" id="ProtNLM"/>
    </source>
</evidence>
<dbReference type="Proteomes" id="UP000824261">
    <property type="component" value="Unassembled WGS sequence"/>
</dbReference>
<dbReference type="EMBL" id="DVGB01000071">
    <property type="protein sequence ID" value="HIR01768.1"/>
    <property type="molecule type" value="Genomic_DNA"/>
</dbReference>